<comment type="caution">
    <text evidence="1">The sequence shown here is derived from an EMBL/GenBank/DDBJ whole genome shotgun (WGS) entry which is preliminary data.</text>
</comment>
<protein>
    <submittedName>
        <fullName evidence="1">Uncharacterized protein</fullName>
    </submittedName>
</protein>
<gene>
    <name evidence="1" type="ORF">BU25DRAFT_426733</name>
</gene>
<dbReference type="Proteomes" id="UP000799754">
    <property type="component" value="Unassembled WGS sequence"/>
</dbReference>
<sequence>MPQKPVLSHRKPLKYKGCAAVIKKTSSCELRPCERAFAVDACIVGGATQDAVAAYFPNAGGQITIQKVVSTIMKRAKEENLPITLPSFYKDLPRSGRPELLTARQKRAIIKIITQDRAHCEKEPFQAIADGNFKDIVPQMSISTFENILYKACFSRKKPGWKPPLTAKEEQEHYQWALDHNPDLHHIGDGQGFNFALLLILMRLLLALVSSVACSARGPGMEKIMMKELRKIGFSSPCILYEHETKAEKQAAKQALEKENEERKKVAMKEHKQKCSALKILKPSQLNKVQKEEHAAALQLHKHASTNKR</sequence>
<dbReference type="EMBL" id="MU006762">
    <property type="protein sequence ID" value="KAF2621130.1"/>
    <property type="molecule type" value="Genomic_DNA"/>
</dbReference>
<organism evidence="1 2">
    <name type="scientific">Macroventuria anomochaeta</name>
    <dbReference type="NCBI Taxonomy" id="301207"/>
    <lineage>
        <taxon>Eukaryota</taxon>
        <taxon>Fungi</taxon>
        <taxon>Dikarya</taxon>
        <taxon>Ascomycota</taxon>
        <taxon>Pezizomycotina</taxon>
        <taxon>Dothideomycetes</taxon>
        <taxon>Pleosporomycetidae</taxon>
        <taxon>Pleosporales</taxon>
        <taxon>Pleosporineae</taxon>
        <taxon>Didymellaceae</taxon>
        <taxon>Macroventuria</taxon>
    </lineage>
</organism>
<proteinExistence type="predicted"/>
<reference evidence="1" key="1">
    <citation type="journal article" date="2020" name="Stud. Mycol.">
        <title>101 Dothideomycetes genomes: a test case for predicting lifestyles and emergence of pathogens.</title>
        <authorList>
            <person name="Haridas S."/>
            <person name="Albert R."/>
            <person name="Binder M."/>
            <person name="Bloem J."/>
            <person name="Labutti K."/>
            <person name="Salamov A."/>
            <person name="Andreopoulos B."/>
            <person name="Baker S."/>
            <person name="Barry K."/>
            <person name="Bills G."/>
            <person name="Bluhm B."/>
            <person name="Cannon C."/>
            <person name="Castanera R."/>
            <person name="Culley D."/>
            <person name="Daum C."/>
            <person name="Ezra D."/>
            <person name="Gonzalez J."/>
            <person name="Henrissat B."/>
            <person name="Kuo A."/>
            <person name="Liang C."/>
            <person name="Lipzen A."/>
            <person name="Lutzoni F."/>
            <person name="Magnuson J."/>
            <person name="Mondo S."/>
            <person name="Nolan M."/>
            <person name="Ohm R."/>
            <person name="Pangilinan J."/>
            <person name="Park H.-J."/>
            <person name="Ramirez L."/>
            <person name="Alfaro M."/>
            <person name="Sun H."/>
            <person name="Tritt A."/>
            <person name="Yoshinaga Y."/>
            <person name="Zwiers L.-H."/>
            <person name="Turgeon B."/>
            <person name="Goodwin S."/>
            <person name="Spatafora J."/>
            <person name="Crous P."/>
            <person name="Grigoriev I."/>
        </authorList>
    </citation>
    <scope>NUCLEOTIDE SEQUENCE</scope>
    <source>
        <strain evidence="1">CBS 525.71</strain>
    </source>
</reference>
<keyword evidence="2" id="KW-1185">Reference proteome</keyword>
<evidence type="ECO:0000313" key="1">
    <source>
        <dbReference type="EMBL" id="KAF2621130.1"/>
    </source>
</evidence>
<accession>A0ACB6RI91</accession>
<evidence type="ECO:0000313" key="2">
    <source>
        <dbReference type="Proteomes" id="UP000799754"/>
    </source>
</evidence>
<name>A0ACB6RI91_9PLEO</name>